<sequence>MTLTSGGMETSCWVDEDPGRSYSRHDFQNRRQKYFQTNKLSSSLNPKHFPPSTIRQSSHRPVIPTTIFPNQPIDSPPLHLH</sequence>
<proteinExistence type="predicted"/>
<reference evidence="2 3" key="1">
    <citation type="submission" date="2019-06" db="EMBL/GenBank/DDBJ databases">
        <title>Genome Sequence of the Brown Rot Fungal Pathogen Monilinia fructicola.</title>
        <authorList>
            <person name="De Miccolis Angelini R.M."/>
            <person name="Landi L."/>
            <person name="Abate D."/>
            <person name="Pollastro S."/>
            <person name="Romanazzi G."/>
            <person name="Faretra F."/>
        </authorList>
    </citation>
    <scope>NUCLEOTIDE SEQUENCE [LARGE SCALE GENOMIC DNA]</scope>
    <source>
        <strain evidence="2 3">Mfrc123</strain>
    </source>
</reference>
<dbReference type="EMBL" id="VICG01000002">
    <property type="protein sequence ID" value="KAA8575874.1"/>
    <property type="molecule type" value="Genomic_DNA"/>
</dbReference>
<organism evidence="2 3">
    <name type="scientific">Monilinia fructicola</name>
    <name type="common">Brown rot fungus</name>
    <name type="synonym">Ciboria fructicola</name>
    <dbReference type="NCBI Taxonomy" id="38448"/>
    <lineage>
        <taxon>Eukaryota</taxon>
        <taxon>Fungi</taxon>
        <taxon>Dikarya</taxon>
        <taxon>Ascomycota</taxon>
        <taxon>Pezizomycotina</taxon>
        <taxon>Leotiomycetes</taxon>
        <taxon>Helotiales</taxon>
        <taxon>Sclerotiniaceae</taxon>
        <taxon>Monilinia</taxon>
    </lineage>
</organism>
<feature type="compositionally biased region" description="Polar residues" evidence="1">
    <location>
        <begin position="34"/>
        <end position="45"/>
    </location>
</feature>
<evidence type="ECO:0000313" key="2">
    <source>
        <dbReference type="EMBL" id="KAA8575874.1"/>
    </source>
</evidence>
<protein>
    <submittedName>
        <fullName evidence="2">Uncharacterized protein</fullName>
    </submittedName>
</protein>
<dbReference type="Proteomes" id="UP000322873">
    <property type="component" value="Unassembled WGS sequence"/>
</dbReference>
<accession>A0A5M9K245</accession>
<keyword evidence="3" id="KW-1185">Reference proteome</keyword>
<evidence type="ECO:0000256" key="1">
    <source>
        <dbReference type="SAM" id="MobiDB-lite"/>
    </source>
</evidence>
<feature type="compositionally biased region" description="Basic and acidic residues" evidence="1">
    <location>
        <begin position="17"/>
        <end position="29"/>
    </location>
</feature>
<feature type="region of interest" description="Disordered" evidence="1">
    <location>
        <begin position="1"/>
        <end position="81"/>
    </location>
</feature>
<evidence type="ECO:0000313" key="3">
    <source>
        <dbReference type="Proteomes" id="UP000322873"/>
    </source>
</evidence>
<name>A0A5M9K245_MONFR</name>
<comment type="caution">
    <text evidence="2">The sequence shown here is derived from an EMBL/GenBank/DDBJ whole genome shotgun (WGS) entry which is preliminary data.</text>
</comment>
<gene>
    <name evidence="2" type="ORF">EYC84_004960</name>
</gene>
<dbReference type="AlphaFoldDB" id="A0A5M9K245"/>